<dbReference type="AlphaFoldDB" id="A0A6B9G3T1"/>
<organism evidence="2 3">
    <name type="scientific">Pantoea cypripedii</name>
    <name type="common">Pectobacterium cypripedii</name>
    <name type="synonym">Erwinia cypripedii</name>
    <dbReference type="NCBI Taxonomy" id="55209"/>
    <lineage>
        <taxon>Bacteria</taxon>
        <taxon>Pseudomonadati</taxon>
        <taxon>Pseudomonadota</taxon>
        <taxon>Gammaproteobacteria</taxon>
        <taxon>Enterobacterales</taxon>
        <taxon>Erwiniaceae</taxon>
        <taxon>Pantoea</taxon>
    </lineage>
</organism>
<dbReference type="InterPro" id="IPR012843">
    <property type="entry name" value="YscD"/>
</dbReference>
<feature type="domain" description="YscD-like Bon-like" evidence="1">
    <location>
        <begin position="211"/>
        <end position="274"/>
    </location>
</feature>
<evidence type="ECO:0000313" key="3">
    <source>
        <dbReference type="Proteomes" id="UP000502005"/>
    </source>
</evidence>
<dbReference type="Pfam" id="PF21937">
    <property type="entry name" value="Yop-YscD_ppl_2nd"/>
    <property type="match status" value="1"/>
</dbReference>
<dbReference type="InterPro" id="IPR053947">
    <property type="entry name" value="YscD_ppl__2nd"/>
</dbReference>
<proteinExistence type="predicted"/>
<dbReference type="Proteomes" id="UP000502005">
    <property type="component" value="Plasmid pNE1B"/>
</dbReference>
<dbReference type="NCBIfam" id="TIGR02500">
    <property type="entry name" value="type_III_yscD"/>
    <property type="match status" value="1"/>
</dbReference>
<sequence length="409" mass="44851">MEFLFKLKWLNGPLAGRELNLPAGETTIGGDDPDIALPLEDGVQAVITTSTDGVTLSPGVPVWVEGIIRDTEQPLPLAQVIDMAGLGFILGEPESELPSVPLPARIEPQSEEKPRKSWRFWTGCALAFALPVALGISIHHFAPDPPPAFNVQHWLEETLQASEFAGLEAHMDEYGKVKLTGITAHAKDTAHLRQLLSQHHLLVQDESMAADSLRLMVRQLLATYGYQDAEVVSGHTLDSIEIHGNIQADANWQATTARLNQIRALGSWRVINDQEELFQALLETLQQQKLMEGLSIAVVGKDLMVNGQLSQKQEKKVVAVLDAFNNEKQPRLRAKFLNIPTQTRTADILPSAVVSVGGSSSSAWLQLANGMRLQTGAILPGNYRIYALSHQSMTFIRGQRLISVPLNIQ</sequence>
<dbReference type="RefSeq" id="WP_208718030.1">
    <property type="nucleotide sequence ID" value="NZ_CP024770.1"/>
</dbReference>
<geneLocation type="plasmid" evidence="3">
    <name>pne1b</name>
</geneLocation>
<keyword evidence="2" id="KW-0614">Plasmid</keyword>
<protein>
    <submittedName>
        <fullName evidence="2">EscD/YscD/HrpQ family type III secretion system inner membrane ring protein</fullName>
    </submittedName>
</protein>
<reference evidence="2 3" key="1">
    <citation type="submission" date="2017-11" db="EMBL/GenBank/DDBJ databases">
        <title>Genome sequence of Pantoea cypripedii NE1.</title>
        <authorList>
            <person name="Nascimento F.X."/>
        </authorList>
    </citation>
    <scope>NUCLEOTIDE SEQUENCE [LARGE SCALE GENOMIC DNA]</scope>
    <source>
        <strain evidence="2 3">NE1</strain>
        <plasmid evidence="3">pne1b</plasmid>
    </source>
</reference>
<dbReference type="EMBL" id="CP024770">
    <property type="protein sequence ID" value="QGY32134.1"/>
    <property type="molecule type" value="Genomic_DNA"/>
</dbReference>
<evidence type="ECO:0000313" key="2">
    <source>
        <dbReference type="EMBL" id="QGY32134.1"/>
    </source>
</evidence>
<gene>
    <name evidence="2" type="ORF">CUN67_24385</name>
</gene>
<evidence type="ECO:0000259" key="1">
    <source>
        <dbReference type="Pfam" id="PF21937"/>
    </source>
</evidence>
<name>A0A6B9G3T1_PANCY</name>
<accession>A0A6B9G3T1</accession>